<evidence type="ECO:0000256" key="8">
    <source>
        <dbReference type="ARBA" id="ARBA00023212"/>
    </source>
</evidence>
<evidence type="ECO:0000256" key="7">
    <source>
        <dbReference type="ARBA" id="ARBA00023054"/>
    </source>
</evidence>
<dbReference type="GO" id="GO:0051225">
    <property type="term" value="P:spindle assembly"/>
    <property type="evidence" value="ECO:0007669"/>
    <property type="project" value="InterPro"/>
</dbReference>
<evidence type="ECO:0000256" key="11">
    <source>
        <dbReference type="SAM" id="MobiDB-lite"/>
    </source>
</evidence>
<dbReference type="GO" id="GO:0005874">
    <property type="term" value="C:microtubule"/>
    <property type="evidence" value="ECO:0007669"/>
    <property type="project" value="UniProtKB-KW"/>
</dbReference>
<evidence type="ECO:0000256" key="9">
    <source>
        <dbReference type="ARBA" id="ARBA00023306"/>
    </source>
</evidence>
<evidence type="ECO:0000256" key="6">
    <source>
        <dbReference type="ARBA" id="ARBA00022776"/>
    </source>
</evidence>
<evidence type="ECO:0000256" key="10">
    <source>
        <dbReference type="SAM" id="Coils"/>
    </source>
</evidence>
<comment type="caution">
    <text evidence="12">The sequence shown here is derived from an EMBL/GenBank/DDBJ whole genome shotgun (WGS) entry which is preliminary data.</text>
</comment>
<comment type="subcellular location">
    <subcellularLocation>
        <location evidence="1">Cytoplasm</location>
        <location evidence="1">Cytoskeleton</location>
        <location evidence="1">Spindle</location>
    </subcellularLocation>
</comment>
<dbReference type="InterPro" id="IPR026243">
    <property type="entry name" value="HAUS1"/>
</dbReference>
<keyword evidence="3" id="KW-0963">Cytoplasm</keyword>
<keyword evidence="13" id="KW-1185">Reference proteome</keyword>
<evidence type="ECO:0000256" key="1">
    <source>
        <dbReference type="ARBA" id="ARBA00004186"/>
    </source>
</evidence>
<keyword evidence="6" id="KW-0498">Mitosis</keyword>
<evidence type="ECO:0000256" key="4">
    <source>
        <dbReference type="ARBA" id="ARBA00022618"/>
    </source>
</evidence>
<dbReference type="PANTHER" id="PTHR31570:SF1">
    <property type="entry name" value="HAUS AUGMIN-LIKE COMPLEX SUBUNIT 1"/>
    <property type="match status" value="1"/>
</dbReference>
<evidence type="ECO:0000256" key="2">
    <source>
        <dbReference type="ARBA" id="ARBA00005479"/>
    </source>
</evidence>
<dbReference type="AlphaFoldDB" id="A0A0V1GXZ2"/>
<dbReference type="OrthoDB" id="5916917at2759"/>
<organism evidence="12 13">
    <name type="scientific">Trichinella zimbabwensis</name>
    <dbReference type="NCBI Taxonomy" id="268475"/>
    <lineage>
        <taxon>Eukaryota</taxon>
        <taxon>Metazoa</taxon>
        <taxon>Ecdysozoa</taxon>
        <taxon>Nematoda</taxon>
        <taxon>Enoplea</taxon>
        <taxon>Dorylaimia</taxon>
        <taxon>Trichinellida</taxon>
        <taxon>Trichinellidae</taxon>
        <taxon>Trichinella</taxon>
    </lineage>
</organism>
<keyword evidence="4" id="KW-0132">Cell division</keyword>
<protein>
    <submittedName>
        <fullName evidence="12">Uncharacterized protein</fullName>
    </submittedName>
</protein>
<keyword evidence="5" id="KW-0493">Microtubule</keyword>
<evidence type="ECO:0000256" key="3">
    <source>
        <dbReference type="ARBA" id="ARBA00022490"/>
    </source>
</evidence>
<dbReference type="Proteomes" id="UP000055024">
    <property type="component" value="Unassembled WGS sequence"/>
</dbReference>
<dbReference type="EMBL" id="JYDP01000201">
    <property type="protein sequence ID" value="KRZ03201.1"/>
    <property type="molecule type" value="Genomic_DNA"/>
</dbReference>
<name>A0A0V1GXZ2_9BILA</name>
<dbReference type="GO" id="GO:0070652">
    <property type="term" value="C:HAUS complex"/>
    <property type="evidence" value="ECO:0007669"/>
    <property type="project" value="InterPro"/>
</dbReference>
<evidence type="ECO:0000313" key="12">
    <source>
        <dbReference type="EMBL" id="KRZ03201.1"/>
    </source>
</evidence>
<dbReference type="GO" id="GO:0051301">
    <property type="term" value="P:cell division"/>
    <property type="evidence" value="ECO:0007669"/>
    <property type="project" value="UniProtKB-KW"/>
</dbReference>
<proteinExistence type="inferred from homology"/>
<feature type="coiled-coil region" evidence="10">
    <location>
        <begin position="258"/>
        <end position="292"/>
    </location>
</feature>
<feature type="region of interest" description="Disordered" evidence="11">
    <location>
        <begin position="1"/>
        <end position="22"/>
    </location>
</feature>
<keyword evidence="9" id="KW-0131">Cell cycle</keyword>
<accession>A0A0V1GXZ2</accession>
<sequence>MSSNFTGMPTNRTTSFTELTNSNPTPSPGIAVTDFIPSECVLLTWIYTNKWKLRSCMYISYNSTEIDDTVLNYFMVAEKFKRCSCDMQKFIIFDHKFACANLNFTTKYKLQFDIYFYANFMDNYKEKLCSIEEWLKNLLPNVEERLLNFEVNELTVTVLDAVRVLNISSVVEHERKIQALQQLKRQYYESTEHLNNLINPIVSQLPDLVLCRVEWLISLAVELGVKTLTEESFLAEFCRIICQRCDNEAKLAKFRHLYKVIERNIEKMELANQKLRNELMKMRTRLKQWDIDREVIEAKSCYYLQATRDSEEQCDRLGEELERLGFRKETCSLEVLKAKEKAVNSLKRQLEHVEQQLIKFDNFPKNYTQARDLISANRLELNRLKKQFPNQL</sequence>
<dbReference type="GO" id="GO:0005819">
    <property type="term" value="C:spindle"/>
    <property type="evidence" value="ECO:0007669"/>
    <property type="project" value="UniProtKB-SubCell"/>
</dbReference>
<reference evidence="12 13" key="1">
    <citation type="submission" date="2015-01" db="EMBL/GenBank/DDBJ databases">
        <title>Evolution of Trichinella species and genotypes.</title>
        <authorList>
            <person name="Korhonen P.K."/>
            <person name="Edoardo P."/>
            <person name="Giuseppe L.R."/>
            <person name="Gasser R.B."/>
        </authorList>
    </citation>
    <scope>NUCLEOTIDE SEQUENCE [LARGE SCALE GENOMIC DNA]</scope>
    <source>
        <strain evidence="12">ISS1029</strain>
    </source>
</reference>
<keyword evidence="7 10" id="KW-0175">Coiled coil</keyword>
<keyword evidence="8" id="KW-0206">Cytoskeleton</keyword>
<gene>
    <name evidence="12" type="ORF">T11_14221</name>
</gene>
<evidence type="ECO:0000313" key="13">
    <source>
        <dbReference type="Proteomes" id="UP000055024"/>
    </source>
</evidence>
<comment type="similarity">
    <text evidence="2">Belongs to the HAUS1 family.</text>
</comment>
<dbReference type="Pfam" id="PF25762">
    <property type="entry name" value="HAUS1"/>
    <property type="match status" value="1"/>
</dbReference>
<dbReference type="GO" id="GO:0005829">
    <property type="term" value="C:cytosol"/>
    <property type="evidence" value="ECO:0007669"/>
    <property type="project" value="TreeGrafter"/>
</dbReference>
<evidence type="ECO:0000256" key="5">
    <source>
        <dbReference type="ARBA" id="ARBA00022701"/>
    </source>
</evidence>
<dbReference type="PANTHER" id="PTHR31570">
    <property type="entry name" value="HAUS AUGMIN-LIKE COMPLEX SUBUNIT 1"/>
    <property type="match status" value="1"/>
</dbReference>